<dbReference type="Proteomes" id="UP000824076">
    <property type="component" value="Unassembled WGS sequence"/>
</dbReference>
<comment type="caution">
    <text evidence="2">The sequence shown here is derived from an EMBL/GenBank/DDBJ whole genome shotgun (WGS) entry which is preliminary data.</text>
</comment>
<dbReference type="GO" id="GO:0044183">
    <property type="term" value="F:protein folding chaperone"/>
    <property type="evidence" value="ECO:0007669"/>
    <property type="project" value="TreeGrafter"/>
</dbReference>
<dbReference type="GO" id="GO:0015031">
    <property type="term" value="P:protein transport"/>
    <property type="evidence" value="ECO:0007669"/>
    <property type="project" value="InterPro"/>
</dbReference>
<dbReference type="PANTHER" id="PTHR30560:SF3">
    <property type="entry name" value="TRIGGER FACTOR-LIKE PROTEIN TIG, CHLOROPLASTIC"/>
    <property type="match status" value="1"/>
</dbReference>
<dbReference type="SUPFAM" id="SSF102735">
    <property type="entry name" value="Trigger factor ribosome-binding domain"/>
    <property type="match status" value="1"/>
</dbReference>
<dbReference type="InterPro" id="IPR036611">
    <property type="entry name" value="Trigger_fac_ribosome-bd_sf"/>
</dbReference>
<dbReference type="InterPro" id="IPR005215">
    <property type="entry name" value="Trig_fac"/>
</dbReference>
<evidence type="ECO:0000313" key="3">
    <source>
        <dbReference type="Proteomes" id="UP000824076"/>
    </source>
</evidence>
<dbReference type="SUPFAM" id="SSF109998">
    <property type="entry name" value="Triger factor/SurA peptide-binding domain-like"/>
    <property type="match status" value="1"/>
</dbReference>
<reference evidence="2" key="1">
    <citation type="submission" date="2020-10" db="EMBL/GenBank/DDBJ databases">
        <authorList>
            <person name="Gilroy R."/>
        </authorList>
    </citation>
    <scope>NUCLEOTIDE SEQUENCE</scope>
    <source>
        <strain evidence="2">17073</strain>
    </source>
</reference>
<dbReference type="Pfam" id="PF05697">
    <property type="entry name" value="Trigger_N"/>
    <property type="match status" value="1"/>
</dbReference>
<dbReference type="GO" id="GO:0043335">
    <property type="term" value="P:protein unfolding"/>
    <property type="evidence" value="ECO:0007669"/>
    <property type="project" value="TreeGrafter"/>
</dbReference>
<dbReference type="InterPro" id="IPR008881">
    <property type="entry name" value="Trigger_fac_ribosome-bd_bac"/>
</dbReference>
<dbReference type="GO" id="GO:0051083">
    <property type="term" value="P:'de novo' cotranslational protein folding"/>
    <property type="evidence" value="ECO:0007669"/>
    <property type="project" value="TreeGrafter"/>
</dbReference>
<dbReference type="PANTHER" id="PTHR30560">
    <property type="entry name" value="TRIGGER FACTOR CHAPERONE AND PEPTIDYL-PROLYL CIS/TRANS ISOMERASE"/>
    <property type="match status" value="1"/>
</dbReference>
<sequence>MNVTMEKNGNVGGVITVSLEEKDYQDKVAKDLKTIGQRHHIDGFRAGKVPAGLLKKMFGKQVLADVINRETIDALFKYIEDEKLSILGEPLAEESQEVDFDKKDFTFKFEVGLAPEFSVALDKKLKIPYYTITVDDEMVKRQDEAYARRFGSQVAGESVDDTALIKGQVSELNADGSVKDGGISTNTIISMEYLASSDEKAKFMGKKVGDKVVFNPNAASNGNATEIASMLNIEKAEAENVKSDFEFVIKEIIVLKLADKNQEYFDNVFGKDAVKNEEEYVEKLKETIANQLKLDSNYRFTLDARKAIMKKVGKLELPVEFLKKWLKKTNDKINDENVDAEFEKMLPGAEWQLVKEKIVKEQGIKVADEDLNREAKMLAIQQFAQYGMSNVPDEYVEKYAKDFLDNKEYRQRLIDKAVDDKLFAAIKEVATVTDKAVSVDEFNALFKSEN</sequence>
<evidence type="ECO:0000259" key="1">
    <source>
        <dbReference type="Pfam" id="PF05697"/>
    </source>
</evidence>
<dbReference type="GO" id="GO:0043022">
    <property type="term" value="F:ribosome binding"/>
    <property type="evidence" value="ECO:0007669"/>
    <property type="project" value="TreeGrafter"/>
</dbReference>
<gene>
    <name evidence="2" type="ORF">IAD18_02440</name>
</gene>
<dbReference type="InterPro" id="IPR037041">
    <property type="entry name" value="Trigger_fac_C_sf"/>
</dbReference>
<dbReference type="Gene3D" id="1.10.3120.10">
    <property type="entry name" value="Trigger factor, C-terminal domain"/>
    <property type="match status" value="1"/>
</dbReference>
<feature type="domain" description="Trigger factor ribosome-binding bacterial" evidence="1">
    <location>
        <begin position="1"/>
        <end position="142"/>
    </location>
</feature>
<protein>
    <submittedName>
        <fullName evidence="2">Trigger factor</fullName>
    </submittedName>
</protein>
<organism evidence="2 3">
    <name type="scientific">Candidatus Limisoma intestinavium</name>
    <dbReference type="NCBI Taxonomy" id="2840856"/>
    <lineage>
        <taxon>Bacteria</taxon>
        <taxon>Pseudomonadati</taxon>
        <taxon>Bacteroidota</taxon>
        <taxon>Bacteroidia</taxon>
        <taxon>Bacteroidales</taxon>
        <taxon>Candidatus Limisoma</taxon>
    </lineage>
</organism>
<dbReference type="GO" id="GO:0003755">
    <property type="term" value="F:peptidyl-prolyl cis-trans isomerase activity"/>
    <property type="evidence" value="ECO:0007669"/>
    <property type="project" value="TreeGrafter"/>
</dbReference>
<proteinExistence type="predicted"/>
<dbReference type="EMBL" id="DVMS01000067">
    <property type="protein sequence ID" value="HIU38509.1"/>
    <property type="molecule type" value="Genomic_DNA"/>
</dbReference>
<name>A0A9D1IM37_9BACT</name>
<dbReference type="InterPro" id="IPR027304">
    <property type="entry name" value="Trigger_fact/SurA_dom_sf"/>
</dbReference>
<accession>A0A9D1IM37</accession>
<dbReference type="Gene3D" id="3.30.70.1050">
    <property type="entry name" value="Trigger factor ribosome-binding domain"/>
    <property type="match status" value="1"/>
</dbReference>
<reference evidence="2" key="2">
    <citation type="journal article" date="2021" name="PeerJ">
        <title>Extensive microbial diversity within the chicken gut microbiome revealed by metagenomics and culture.</title>
        <authorList>
            <person name="Gilroy R."/>
            <person name="Ravi A."/>
            <person name="Getino M."/>
            <person name="Pursley I."/>
            <person name="Horton D.L."/>
            <person name="Alikhan N.F."/>
            <person name="Baker D."/>
            <person name="Gharbi K."/>
            <person name="Hall N."/>
            <person name="Watson M."/>
            <person name="Adriaenssens E.M."/>
            <person name="Foster-Nyarko E."/>
            <person name="Jarju S."/>
            <person name="Secka A."/>
            <person name="Antonio M."/>
            <person name="Oren A."/>
            <person name="Chaudhuri R.R."/>
            <person name="La Ragione R."/>
            <person name="Hildebrand F."/>
            <person name="Pallen M.J."/>
        </authorList>
    </citation>
    <scope>NUCLEOTIDE SEQUENCE</scope>
    <source>
        <strain evidence="2">17073</strain>
    </source>
</reference>
<evidence type="ECO:0000313" key="2">
    <source>
        <dbReference type="EMBL" id="HIU38509.1"/>
    </source>
</evidence>
<dbReference type="AlphaFoldDB" id="A0A9D1IM37"/>